<proteinExistence type="predicted"/>
<dbReference type="AlphaFoldDB" id="A0A0E9TRF5"/>
<organism evidence="1">
    <name type="scientific">Anguilla anguilla</name>
    <name type="common">European freshwater eel</name>
    <name type="synonym">Muraena anguilla</name>
    <dbReference type="NCBI Taxonomy" id="7936"/>
    <lineage>
        <taxon>Eukaryota</taxon>
        <taxon>Metazoa</taxon>
        <taxon>Chordata</taxon>
        <taxon>Craniata</taxon>
        <taxon>Vertebrata</taxon>
        <taxon>Euteleostomi</taxon>
        <taxon>Actinopterygii</taxon>
        <taxon>Neopterygii</taxon>
        <taxon>Teleostei</taxon>
        <taxon>Anguilliformes</taxon>
        <taxon>Anguillidae</taxon>
        <taxon>Anguilla</taxon>
    </lineage>
</organism>
<reference evidence="1" key="2">
    <citation type="journal article" date="2015" name="Fish Shellfish Immunol.">
        <title>Early steps in the European eel (Anguilla anguilla)-Vibrio vulnificus interaction in the gills: Role of the RtxA13 toxin.</title>
        <authorList>
            <person name="Callol A."/>
            <person name="Pajuelo D."/>
            <person name="Ebbesson L."/>
            <person name="Teles M."/>
            <person name="MacKenzie S."/>
            <person name="Amaro C."/>
        </authorList>
    </citation>
    <scope>NUCLEOTIDE SEQUENCE</scope>
</reference>
<reference evidence="1" key="1">
    <citation type="submission" date="2014-11" db="EMBL/GenBank/DDBJ databases">
        <authorList>
            <person name="Amaro Gonzalez C."/>
        </authorList>
    </citation>
    <scope>NUCLEOTIDE SEQUENCE</scope>
</reference>
<evidence type="ECO:0000313" key="1">
    <source>
        <dbReference type="EMBL" id="JAH55303.1"/>
    </source>
</evidence>
<sequence>MHGLIIQLHYYYHIYVILYIQTLYLSENNGTFAWNIVTKIKGILPCFHRKAMSHIGGLKCGLCSTHLSQ</sequence>
<accession>A0A0E9TRF5</accession>
<protein>
    <submittedName>
        <fullName evidence="1">Uncharacterized protein</fullName>
    </submittedName>
</protein>
<name>A0A0E9TRF5_ANGAN</name>
<dbReference type="EMBL" id="GBXM01053274">
    <property type="protein sequence ID" value="JAH55303.1"/>
    <property type="molecule type" value="Transcribed_RNA"/>
</dbReference>